<sequence>MNPKAYGPLPTQRSIRLGDAVSHPRRYMPPCGGITFSIRGFYCLGCRLLCSLRGVSSLGGVSHADAFESLTWRRTPPPDAFAPPPPRGAPNSHGDVP</sequence>
<organism evidence="2 3">
    <name type="scientific">Liparis tanakae</name>
    <name type="common">Tanaka's snailfish</name>
    <dbReference type="NCBI Taxonomy" id="230148"/>
    <lineage>
        <taxon>Eukaryota</taxon>
        <taxon>Metazoa</taxon>
        <taxon>Chordata</taxon>
        <taxon>Craniata</taxon>
        <taxon>Vertebrata</taxon>
        <taxon>Euteleostomi</taxon>
        <taxon>Actinopterygii</taxon>
        <taxon>Neopterygii</taxon>
        <taxon>Teleostei</taxon>
        <taxon>Neoteleostei</taxon>
        <taxon>Acanthomorphata</taxon>
        <taxon>Eupercaria</taxon>
        <taxon>Perciformes</taxon>
        <taxon>Cottioidei</taxon>
        <taxon>Cottales</taxon>
        <taxon>Liparidae</taxon>
        <taxon>Liparis</taxon>
    </lineage>
</organism>
<feature type="region of interest" description="Disordered" evidence="1">
    <location>
        <begin position="73"/>
        <end position="97"/>
    </location>
</feature>
<evidence type="ECO:0000256" key="1">
    <source>
        <dbReference type="SAM" id="MobiDB-lite"/>
    </source>
</evidence>
<evidence type="ECO:0000313" key="2">
    <source>
        <dbReference type="EMBL" id="TNN54962.1"/>
    </source>
</evidence>
<protein>
    <submittedName>
        <fullName evidence="2">Uncharacterized protein</fullName>
    </submittedName>
</protein>
<dbReference type="EMBL" id="SRLO01000470">
    <property type="protein sequence ID" value="TNN54962.1"/>
    <property type="molecule type" value="Genomic_DNA"/>
</dbReference>
<proteinExistence type="predicted"/>
<reference evidence="2 3" key="1">
    <citation type="submission" date="2019-03" db="EMBL/GenBank/DDBJ databases">
        <title>First draft genome of Liparis tanakae, snailfish: a comprehensive survey of snailfish specific genes.</title>
        <authorList>
            <person name="Kim W."/>
            <person name="Song I."/>
            <person name="Jeong J.-H."/>
            <person name="Kim D."/>
            <person name="Kim S."/>
            <person name="Ryu S."/>
            <person name="Song J.Y."/>
            <person name="Lee S.K."/>
        </authorList>
    </citation>
    <scope>NUCLEOTIDE SEQUENCE [LARGE SCALE GENOMIC DNA]</scope>
    <source>
        <tissue evidence="2">Muscle</tissue>
    </source>
</reference>
<feature type="compositionally biased region" description="Pro residues" evidence="1">
    <location>
        <begin position="75"/>
        <end position="88"/>
    </location>
</feature>
<evidence type="ECO:0000313" key="3">
    <source>
        <dbReference type="Proteomes" id="UP000314294"/>
    </source>
</evidence>
<dbReference type="Proteomes" id="UP000314294">
    <property type="component" value="Unassembled WGS sequence"/>
</dbReference>
<comment type="caution">
    <text evidence="2">The sequence shown here is derived from an EMBL/GenBank/DDBJ whole genome shotgun (WGS) entry which is preliminary data.</text>
</comment>
<keyword evidence="3" id="KW-1185">Reference proteome</keyword>
<name>A0A4Z2GQH2_9TELE</name>
<accession>A0A4Z2GQH2</accession>
<gene>
    <name evidence="2" type="ORF">EYF80_034830</name>
</gene>
<dbReference type="AlphaFoldDB" id="A0A4Z2GQH2"/>